<dbReference type="Pfam" id="PF17389">
    <property type="entry name" value="Bac_rhamnosid6H"/>
    <property type="match status" value="1"/>
</dbReference>
<feature type="chain" id="PRO_5034008150" description="alpha-L-rhamnosidase" evidence="3">
    <location>
        <begin position="23"/>
        <end position="1158"/>
    </location>
</feature>
<evidence type="ECO:0000256" key="2">
    <source>
        <dbReference type="ARBA" id="ARBA00012652"/>
    </source>
</evidence>
<gene>
    <name evidence="7" type="ORF">JR316_012407</name>
</gene>
<dbReference type="GO" id="GO:0030596">
    <property type="term" value="F:alpha-L-rhamnosidase activity"/>
    <property type="evidence" value="ECO:0007669"/>
    <property type="project" value="UniProtKB-EC"/>
</dbReference>
<sequence length="1158" mass="125771">MPNHIEVSAFVVCLFWVRWAFASPTLSALTVENRVEPLGVDVNPRFSWIISSAMNNDVQKSYRLRVSAVTTPVESPLWDTGIISSKRSYLIEYGGAALVSDTQYTWTVEVTTASGSASASSSFSTGLLTNNDWGSSLWIGKPTVGNNDSTPPDLVSSFQNSSWIWTSETNPPNAPAGDRVFRRTYVPPPGRRVMSADILITADDQFTMYADGTFVGSSSTIADVWKDARFFSIPLSSDTPSFAVHATNLPDVGTGGDSPAGLLTSIKIHLDNGNSEFVTTDSSWLSNKLVPSDWNAANASTTGWSSSNVLAPYGQGPWTNQVAIPTSVSVLALSFAQSNWIWSSESDPLLAPPGSRAFRKTFTAPSGKTLQSATILISVDNEFKLYVNGGLVGVSPNGTDWTLAQKFIVDLTGASAVFAVLANNLPDQTTGGANPAGLLSTIQIELTDGSTQTLVSDSTWRVDSTIPDGFELPSTDDSSWPSANSIGLYGIQPWGTQVTISESLTEHPAPLLRKEFTLSKPISIARLYYAAGGYASITINGAPASDHVLTPGFTKYDTELQYVSLDVTSLLNSGTNAIGTELGRSHYGVTQENLWNWNFAPWHGEPRVRMVLSISFTDGTSFKVVTDDTWQVIEGPTRLDDIFGGENFDASYIQNGFDSPGFNASAWGRASIMPDPLGVLVSQNQPPTRLIQSLNPTDITQPQPGIFVAHYERVVSGWVKLTASGSAKTLITIHFGEKLNVRTAAGYHTKAPHSPSEDRFWLAGTGSPETFEPKFSYKGYQYVQIEGWPMNSPPPTPADIIGRVVHDDLTLRGGFQSSNDLLNKMHTAAVFTLLNNVHSIPTNCPTFEKNGGTGDAMLGTEMFLLNLESQDLLEKYLRDVDESRPNGSGPPAVIAPDSGWGANNQAPTWHSVLIFIPWWIYQYRGDERILLNHYDSMKNYADFELGRSINNIAQTSFGDWNAPETSPLGGNPPEDSRVSATAFLYQMLTVMGEIATVLNKSSDASTFSTQAQNVKSAFNNAFLNPTTGYYTGVGDSGYRQTHNILALAFGLAPNASIQKIADSISQNISSIGTHLNTGALGTKFLLPVLTDFGHGDTAFAVSQQTTFPSWGYWIENGATTMWEHWLLTARSHDHVRYCTFSFFVWHLFEFDNPAITAP</sequence>
<dbReference type="InterPro" id="IPR012341">
    <property type="entry name" value="6hp_glycosidase-like_sf"/>
</dbReference>
<evidence type="ECO:0000259" key="6">
    <source>
        <dbReference type="Pfam" id="PF17389"/>
    </source>
</evidence>
<evidence type="ECO:0000256" key="3">
    <source>
        <dbReference type="SAM" id="SignalP"/>
    </source>
</evidence>
<accession>A0A8H7XKY8</accession>
<dbReference type="Gene3D" id="2.60.120.260">
    <property type="entry name" value="Galactose-binding domain-like"/>
    <property type="match status" value="4"/>
</dbReference>
<dbReference type="Pfam" id="PF08531">
    <property type="entry name" value="Bac_rhamnosid_N"/>
    <property type="match status" value="1"/>
</dbReference>
<feature type="domain" description="Alpha-L-rhamnosidase concanavalin-like" evidence="4">
    <location>
        <begin position="704"/>
        <end position="806"/>
    </location>
</feature>
<dbReference type="Pfam" id="PF05592">
    <property type="entry name" value="Bac_rhamnosid"/>
    <property type="match status" value="1"/>
</dbReference>
<feature type="domain" description="Bacterial alpha-L-rhamnosidase N-terminal" evidence="5">
    <location>
        <begin position="521"/>
        <end position="691"/>
    </location>
</feature>
<comment type="caution">
    <text evidence="7">The sequence shown here is derived from an EMBL/GenBank/DDBJ whole genome shotgun (WGS) entry which is preliminary data.</text>
</comment>
<dbReference type="InterPro" id="IPR013783">
    <property type="entry name" value="Ig-like_fold"/>
</dbReference>
<dbReference type="Pfam" id="PF25788">
    <property type="entry name" value="Ig_Rha78A_N"/>
    <property type="match status" value="1"/>
</dbReference>
<evidence type="ECO:0000313" key="7">
    <source>
        <dbReference type="EMBL" id="KAG5162522.1"/>
    </source>
</evidence>
<protein>
    <recommendedName>
        <fullName evidence="2">alpha-L-rhamnosidase</fullName>
        <ecNumber evidence="2">3.2.1.40</ecNumber>
    </recommendedName>
</protein>
<dbReference type="SUPFAM" id="SSF48208">
    <property type="entry name" value="Six-hairpin glycosidases"/>
    <property type="match status" value="1"/>
</dbReference>
<dbReference type="EC" id="3.2.1.40" evidence="2"/>
<feature type="domain" description="Alpha-L-rhamnosidase six-hairpin glycosidase" evidence="6">
    <location>
        <begin position="813"/>
        <end position="1138"/>
    </location>
</feature>
<dbReference type="Gene3D" id="1.50.10.10">
    <property type="match status" value="1"/>
</dbReference>
<proteinExistence type="predicted"/>
<dbReference type="InterPro" id="IPR008902">
    <property type="entry name" value="Rhamnosid_concanavalin"/>
</dbReference>
<dbReference type="GO" id="GO:0005975">
    <property type="term" value="P:carbohydrate metabolic process"/>
    <property type="evidence" value="ECO:0007669"/>
    <property type="project" value="InterPro"/>
</dbReference>
<name>A0A8H7XKY8_PSICU</name>
<dbReference type="Gene3D" id="2.60.40.10">
    <property type="entry name" value="Immunoglobulins"/>
    <property type="match status" value="1"/>
</dbReference>
<dbReference type="AlphaFoldDB" id="A0A8H7XKY8"/>
<evidence type="ECO:0000259" key="4">
    <source>
        <dbReference type="Pfam" id="PF05592"/>
    </source>
</evidence>
<evidence type="ECO:0000259" key="5">
    <source>
        <dbReference type="Pfam" id="PF08531"/>
    </source>
</evidence>
<dbReference type="InterPro" id="IPR008928">
    <property type="entry name" value="6-hairpin_glycosidase_sf"/>
</dbReference>
<dbReference type="InterPro" id="IPR035396">
    <property type="entry name" value="Bac_rhamnosid6H"/>
</dbReference>
<comment type="catalytic activity">
    <reaction evidence="1">
        <text>Hydrolysis of terminal non-reducing alpha-L-rhamnose residues in alpha-L-rhamnosides.</text>
        <dbReference type="EC" id="3.2.1.40"/>
    </reaction>
</comment>
<keyword evidence="3" id="KW-0732">Signal</keyword>
<dbReference type="EMBL" id="JAFIQS010000018">
    <property type="protein sequence ID" value="KAG5162522.1"/>
    <property type="molecule type" value="Genomic_DNA"/>
</dbReference>
<feature type="signal peptide" evidence="3">
    <location>
        <begin position="1"/>
        <end position="22"/>
    </location>
</feature>
<reference evidence="7" key="1">
    <citation type="submission" date="2021-02" db="EMBL/GenBank/DDBJ databases">
        <title>Psilocybe cubensis genome.</title>
        <authorList>
            <person name="Mckernan K.J."/>
            <person name="Crawford S."/>
            <person name="Trippe A."/>
            <person name="Kane L.T."/>
            <person name="Mclaughlin S."/>
        </authorList>
    </citation>
    <scope>NUCLEOTIDE SEQUENCE [LARGE SCALE GENOMIC DNA]</scope>
    <source>
        <strain evidence="7">MGC-MH-2018</strain>
    </source>
</reference>
<dbReference type="InterPro" id="IPR013737">
    <property type="entry name" value="Bac_rhamnosid_N"/>
</dbReference>
<organism evidence="7">
    <name type="scientific">Psilocybe cubensis</name>
    <name type="common">Psychedelic mushroom</name>
    <name type="synonym">Stropharia cubensis</name>
    <dbReference type="NCBI Taxonomy" id="181762"/>
    <lineage>
        <taxon>Eukaryota</taxon>
        <taxon>Fungi</taxon>
        <taxon>Dikarya</taxon>
        <taxon>Basidiomycota</taxon>
        <taxon>Agaricomycotina</taxon>
        <taxon>Agaricomycetes</taxon>
        <taxon>Agaricomycetidae</taxon>
        <taxon>Agaricales</taxon>
        <taxon>Agaricineae</taxon>
        <taxon>Strophariaceae</taxon>
        <taxon>Psilocybe</taxon>
    </lineage>
</organism>
<dbReference type="PANTHER" id="PTHR33307:SF6">
    <property type="entry name" value="ALPHA-RHAMNOSIDASE (EUROFUNG)-RELATED"/>
    <property type="match status" value="1"/>
</dbReference>
<evidence type="ECO:0000256" key="1">
    <source>
        <dbReference type="ARBA" id="ARBA00001445"/>
    </source>
</evidence>
<dbReference type="PANTHER" id="PTHR33307">
    <property type="entry name" value="ALPHA-RHAMNOSIDASE (EUROFUNG)"/>
    <property type="match status" value="1"/>
</dbReference>
<dbReference type="InterPro" id="IPR016007">
    <property type="entry name" value="Alpha_rhamnosid"/>
</dbReference>